<protein>
    <submittedName>
        <fullName evidence="1">Uncharacterized protein</fullName>
    </submittedName>
</protein>
<gene>
    <name evidence="1" type="ORF">KTN4_301</name>
</gene>
<name>A0A192Y580_9CAUD</name>
<proteinExistence type="predicted"/>
<evidence type="ECO:0000313" key="1">
    <source>
        <dbReference type="EMBL" id="ANM45059.1"/>
    </source>
</evidence>
<organism evidence="1 2">
    <name type="scientific">Pseudomonas phage KTN4</name>
    <dbReference type="NCBI Taxonomy" id="1862701"/>
    <lineage>
        <taxon>Viruses</taxon>
        <taxon>Duplodnaviria</taxon>
        <taxon>Heunggongvirae</taxon>
        <taxon>Uroviricota</taxon>
        <taxon>Caudoviricetes</taxon>
        <taxon>Chimalliviridae</taxon>
        <taxon>Phikzvirus</taxon>
        <taxon>Phikzvirus phiKZ</taxon>
    </lineage>
</organism>
<evidence type="ECO:0000313" key="2">
    <source>
        <dbReference type="Proteomes" id="UP000224336"/>
    </source>
</evidence>
<reference evidence="1 2" key="1">
    <citation type="journal article" date="2016" name="Sci. Rep.">
        <title>A proposed integrated approach for the preclinical evaluation of phage therapy in Pseudomonas infections.</title>
        <authorList>
            <person name="Danis-Wlodarczyk K."/>
            <person name="Vandenheuvel D."/>
            <person name="Jang H.B."/>
            <person name="Briers Y."/>
            <person name="Olszak T."/>
            <person name="Arabski M."/>
            <person name="Wasik S."/>
            <person name="Drabik M."/>
            <person name="Higgins G."/>
            <person name="Tyrrell J."/>
            <person name="Harvey B.J."/>
            <person name="Noben J.P."/>
            <person name="Lavigne R."/>
            <person name="Drulis-Kawa Z."/>
        </authorList>
    </citation>
    <scope>NUCLEOTIDE SEQUENCE [LARGE SCALE GENOMIC DNA]</scope>
</reference>
<dbReference type="Proteomes" id="UP000224336">
    <property type="component" value="Segment"/>
</dbReference>
<dbReference type="PROSITE" id="PS51257">
    <property type="entry name" value="PROKAR_LIPOPROTEIN"/>
    <property type="match status" value="1"/>
</dbReference>
<accession>A0A192Y580</accession>
<dbReference type="EMBL" id="KU521356">
    <property type="protein sequence ID" value="ANM45059.1"/>
    <property type="molecule type" value="Genomic_DNA"/>
</dbReference>
<sequence>MLKNWLLFLFLPILSIACQPAHAVEVGITKKSCNVAVNLSQKATELYDKNLSQFEIMMQLDMISRKDMDDLEFYAGTVYAKLNLVDIRVNKRKGFTNGAILDRLAENCVEAIGTKFNLE</sequence>